<evidence type="ECO:0000256" key="2">
    <source>
        <dbReference type="ARBA" id="ARBA00022723"/>
    </source>
</evidence>
<dbReference type="InterPro" id="IPR015590">
    <property type="entry name" value="Aldehyde_DH_dom"/>
</dbReference>
<reference evidence="14 15" key="1">
    <citation type="submission" date="2015-11" db="EMBL/GenBank/DDBJ databases">
        <authorList>
            <person name="Zhang Y."/>
            <person name="Guo Z."/>
        </authorList>
    </citation>
    <scope>NUCLEOTIDE SEQUENCE [LARGE SCALE GENOMIC DNA]</scope>
    <source>
        <strain evidence="14 15">KCTC 12086</strain>
    </source>
</reference>
<dbReference type="PANTHER" id="PTHR11699">
    <property type="entry name" value="ALDEHYDE DEHYDROGENASE-RELATED"/>
    <property type="match status" value="1"/>
</dbReference>
<keyword evidence="3" id="KW-0630">Potassium</keyword>
<dbReference type="Gene3D" id="3.40.605.10">
    <property type="entry name" value="Aldehyde Dehydrogenase, Chain A, domain 1"/>
    <property type="match status" value="1"/>
</dbReference>
<evidence type="ECO:0000256" key="12">
    <source>
        <dbReference type="RuleBase" id="RU003345"/>
    </source>
</evidence>
<dbReference type="EC" id="1.2.1.8" evidence="10"/>
<name>A0A0S2K0C8_9GAMM</name>
<dbReference type="AlphaFoldDB" id="A0A0S2K0C8"/>
<dbReference type="EMBL" id="CP013187">
    <property type="protein sequence ID" value="ALO41750.1"/>
    <property type="molecule type" value="Genomic_DNA"/>
</dbReference>
<evidence type="ECO:0000256" key="4">
    <source>
        <dbReference type="ARBA" id="ARBA00023002"/>
    </source>
</evidence>
<dbReference type="GO" id="GO:0046872">
    <property type="term" value="F:metal ion binding"/>
    <property type="evidence" value="ECO:0007669"/>
    <property type="project" value="UniProtKB-KW"/>
</dbReference>
<evidence type="ECO:0000313" key="15">
    <source>
        <dbReference type="Proteomes" id="UP000061457"/>
    </source>
</evidence>
<dbReference type="InterPro" id="IPR016160">
    <property type="entry name" value="Ald_DH_CS_CYS"/>
</dbReference>
<dbReference type="STRING" id="161398.PP2015_1235"/>
<organism evidence="14 15">
    <name type="scientific">Pseudoalteromonas phenolica</name>
    <dbReference type="NCBI Taxonomy" id="161398"/>
    <lineage>
        <taxon>Bacteria</taxon>
        <taxon>Pseudomonadati</taxon>
        <taxon>Pseudomonadota</taxon>
        <taxon>Gammaproteobacteria</taxon>
        <taxon>Alteromonadales</taxon>
        <taxon>Pseudoalteromonadaceae</taxon>
        <taxon>Pseudoalteromonas</taxon>
    </lineage>
</organism>
<keyword evidence="2" id="KW-0479">Metal-binding</keyword>
<dbReference type="FunFam" id="3.40.309.10:FF:000014">
    <property type="entry name" value="NAD/NADP-dependent betaine aldehyde dehydrogenase"/>
    <property type="match status" value="1"/>
</dbReference>
<evidence type="ECO:0000256" key="6">
    <source>
        <dbReference type="ARBA" id="ARBA00023097"/>
    </source>
</evidence>
<accession>A0A0S2K0C8</accession>
<comment type="similarity">
    <text evidence="1 12">Belongs to the aldehyde dehydrogenase family.</text>
</comment>
<dbReference type="PROSITE" id="PS00070">
    <property type="entry name" value="ALDEHYDE_DEHYDR_CYS"/>
    <property type="match status" value="1"/>
</dbReference>
<keyword evidence="5" id="KW-0520">NAD</keyword>
<evidence type="ECO:0000256" key="7">
    <source>
        <dbReference type="ARBA" id="ARBA00051919"/>
    </source>
</evidence>
<dbReference type="Gene3D" id="3.40.309.10">
    <property type="entry name" value="Aldehyde Dehydrogenase, Chain A, domain 2"/>
    <property type="match status" value="1"/>
</dbReference>
<evidence type="ECO:0000256" key="9">
    <source>
        <dbReference type="ARBA" id="ARBA00065931"/>
    </source>
</evidence>
<dbReference type="PATRIC" id="fig|161398.10.peg.1258"/>
<evidence type="ECO:0000256" key="5">
    <source>
        <dbReference type="ARBA" id="ARBA00023027"/>
    </source>
</evidence>
<dbReference type="InterPro" id="IPR016161">
    <property type="entry name" value="Ald_DH/histidinol_DH"/>
</dbReference>
<evidence type="ECO:0000256" key="11">
    <source>
        <dbReference type="PROSITE-ProRule" id="PRU10007"/>
    </source>
</evidence>
<evidence type="ECO:0000256" key="3">
    <source>
        <dbReference type="ARBA" id="ARBA00022958"/>
    </source>
</evidence>
<comment type="catalytic activity">
    <reaction evidence="7">
        <text>betaine aldehyde + NADP(+) + H2O = glycine betaine + NADPH + 2 H(+)</text>
        <dbReference type="Rhea" id="RHEA:30067"/>
        <dbReference type="ChEBI" id="CHEBI:15377"/>
        <dbReference type="ChEBI" id="CHEBI:15378"/>
        <dbReference type="ChEBI" id="CHEBI:15710"/>
        <dbReference type="ChEBI" id="CHEBI:17750"/>
        <dbReference type="ChEBI" id="CHEBI:57783"/>
        <dbReference type="ChEBI" id="CHEBI:58349"/>
    </reaction>
    <physiologicalReaction direction="left-to-right" evidence="7">
        <dbReference type="Rhea" id="RHEA:30068"/>
    </physiologicalReaction>
</comment>
<gene>
    <name evidence="14" type="ORF">PP2015_1235</name>
</gene>
<protein>
    <recommendedName>
        <fullName evidence="10">Betaine-aldehyde dehydrogenase</fullName>
        <ecNumber evidence="10">1.2.1.8</ecNumber>
    </recommendedName>
</protein>
<dbReference type="InterPro" id="IPR016163">
    <property type="entry name" value="Ald_DH_C"/>
</dbReference>
<dbReference type="FunFam" id="3.40.605.10:FF:000026">
    <property type="entry name" value="Aldehyde dehydrogenase, putative"/>
    <property type="match status" value="1"/>
</dbReference>
<dbReference type="OrthoDB" id="9812625at2"/>
<dbReference type="PROSITE" id="PS00687">
    <property type="entry name" value="ALDEHYDE_DEHYDR_GLU"/>
    <property type="match status" value="1"/>
</dbReference>
<keyword evidence="4 12" id="KW-0560">Oxidoreductase</keyword>
<dbReference type="InterPro" id="IPR029510">
    <property type="entry name" value="Ald_DH_CS_GLU"/>
</dbReference>
<evidence type="ECO:0000259" key="13">
    <source>
        <dbReference type="Pfam" id="PF00171"/>
    </source>
</evidence>
<sequence>MTTPVYQNFIHGQFVPNQSKETFAVKNPATDEVIYHVEVADESIQEKAIASAREGFAAWSAMAPIERSRILNKAVYLLRERNDELAKIEVLDTGKPIQEADCVDIQTGADVIEYFAGLAPTQVGTQQPVGNDFFYTRKEPLGICAGIGAWNYPLQIACWKSGPALAAGNTLIFKPSEETPLGAIKLAEIFIEAGMPEGVFNVVQGAAEVGQWLTTHPEIEKVSFTGEVGTGKKVMQSAASNLKDVTMELGGKSPLIVFDDADITEAVSAAMLGNFYTQGEICTNCTRVYVHKSVYTQFIKELKARTEANIIAGDPLDPNVNLGALISKKHQGLVLDYIEKGKAEGATLLTGGHALSPESAPNGYFVAPTIFTDCTDDMTIVKEEIFGPVMSVLVFEDEADVITRANNTELGLGAGVFSQNIQRAHRVIHQLKAGICWINSYGNSPAEMPVGGYKQSGIGRENGIETLNSYTQTKSVYVGMSQIESPF</sequence>
<evidence type="ECO:0000256" key="1">
    <source>
        <dbReference type="ARBA" id="ARBA00009986"/>
    </source>
</evidence>
<dbReference type="GO" id="GO:0008802">
    <property type="term" value="F:betaine-aldehyde dehydrogenase (NAD+) activity"/>
    <property type="evidence" value="ECO:0007669"/>
    <property type="project" value="UniProtKB-UniRule"/>
</dbReference>
<dbReference type="RefSeq" id="WP_058029465.1">
    <property type="nucleotide sequence ID" value="NZ_CP013187.1"/>
</dbReference>
<dbReference type="Pfam" id="PF00171">
    <property type="entry name" value="Aldedh"/>
    <property type="match status" value="1"/>
</dbReference>
<dbReference type="NCBIfam" id="NF009725">
    <property type="entry name" value="PRK13252.1"/>
    <property type="match status" value="1"/>
</dbReference>
<dbReference type="NCBIfam" id="TIGR01804">
    <property type="entry name" value="BADH"/>
    <property type="match status" value="1"/>
</dbReference>
<feature type="domain" description="Aldehyde dehydrogenase" evidence="13">
    <location>
        <begin position="14"/>
        <end position="476"/>
    </location>
</feature>
<keyword evidence="6" id="KW-0558">Oxidation</keyword>
<dbReference type="SUPFAM" id="SSF53720">
    <property type="entry name" value="ALDH-like"/>
    <property type="match status" value="1"/>
</dbReference>
<dbReference type="GO" id="GO:0019285">
    <property type="term" value="P:glycine betaine biosynthetic process from choline"/>
    <property type="evidence" value="ECO:0007669"/>
    <property type="project" value="InterPro"/>
</dbReference>
<dbReference type="KEGG" id="pphe:PP2015_1235"/>
<dbReference type="FunFam" id="3.40.605.10:FF:000007">
    <property type="entry name" value="NAD/NADP-dependent betaine aldehyde dehydrogenase"/>
    <property type="match status" value="1"/>
</dbReference>
<proteinExistence type="inferred from homology"/>
<evidence type="ECO:0000256" key="10">
    <source>
        <dbReference type="NCBIfam" id="TIGR01804"/>
    </source>
</evidence>
<dbReference type="InterPro" id="IPR016162">
    <property type="entry name" value="Ald_DH_N"/>
</dbReference>
<dbReference type="InterPro" id="IPR011264">
    <property type="entry name" value="BADH"/>
</dbReference>
<evidence type="ECO:0000313" key="14">
    <source>
        <dbReference type="EMBL" id="ALO41750.1"/>
    </source>
</evidence>
<keyword evidence="15" id="KW-1185">Reference proteome</keyword>
<dbReference type="CDD" id="cd07090">
    <property type="entry name" value="ALDH_F9_TMBADH"/>
    <property type="match status" value="1"/>
</dbReference>
<comment type="subunit">
    <text evidence="9">Dimer of dimers.</text>
</comment>
<feature type="active site" evidence="11">
    <location>
        <position position="248"/>
    </location>
</feature>
<comment type="catalytic activity">
    <reaction evidence="8">
        <text>betaine aldehyde + NAD(+) + H2O = glycine betaine + NADH + 2 H(+)</text>
        <dbReference type="Rhea" id="RHEA:15305"/>
        <dbReference type="ChEBI" id="CHEBI:15377"/>
        <dbReference type="ChEBI" id="CHEBI:15378"/>
        <dbReference type="ChEBI" id="CHEBI:15710"/>
        <dbReference type="ChEBI" id="CHEBI:17750"/>
        <dbReference type="ChEBI" id="CHEBI:57540"/>
        <dbReference type="ChEBI" id="CHEBI:57945"/>
        <dbReference type="EC" id="1.2.1.8"/>
    </reaction>
    <physiologicalReaction direction="left-to-right" evidence="8">
        <dbReference type="Rhea" id="RHEA:15306"/>
    </physiologicalReaction>
</comment>
<evidence type="ECO:0000256" key="8">
    <source>
        <dbReference type="ARBA" id="ARBA00052192"/>
    </source>
</evidence>
<dbReference type="Proteomes" id="UP000061457">
    <property type="component" value="Chromosome I"/>
</dbReference>